<proteinExistence type="predicted"/>
<feature type="compositionally biased region" description="Basic and acidic residues" evidence="2">
    <location>
        <begin position="380"/>
        <end position="401"/>
    </location>
</feature>
<evidence type="ECO:0000313" key="3">
    <source>
        <dbReference type="EMBL" id="GAT42451.1"/>
    </source>
</evidence>
<name>A0ABQ0KUG0_MYCCL</name>
<reference evidence="3" key="1">
    <citation type="submission" date="2014-09" db="EMBL/GenBank/DDBJ databases">
        <title>Genome sequence of the luminous mushroom Mycena chlorophos for searching fungal bioluminescence genes.</title>
        <authorList>
            <person name="Tanaka Y."/>
            <person name="Kasuga D."/>
            <person name="Oba Y."/>
            <person name="Hase S."/>
            <person name="Sato K."/>
            <person name="Oba Y."/>
            <person name="Sakakibara Y."/>
        </authorList>
    </citation>
    <scope>NUCLEOTIDE SEQUENCE</scope>
</reference>
<feature type="region of interest" description="Disordered" evidence="2">
    <location>
        <begin position="380"/>
        <end position="409"/>
    </location>
</feature>
<sequence length="550" mass="60935">MLESLVGAEHGGTATLSKLYDTSNISFIHHKAINMSMRAPRTPGGPLRDMYWLHATAADGAIGPLIAEIQRLQQEIDRANESIDDKFDKLEDNGVGVVGKLDNILQDESSTDAFTATLPSEPPTPPTHTTDALRSDLRSVNANLNKMKEQWEEEKERLFGEKAGRCELAKRQGSDGGGRAGIEGVSCFVCTGLMPRLRASSAEQTRAQREREDVLAQLQRTETDMGDVKHQLQRLEDENCELQSELRTNANAEQKARLLSPTCGKRRGCGTAASRADSACRGPQGAATEACARLPSKRTAFARNIAPRKPRTTIDNTISTYSEPKSRTCAVVDALTDLLQRAEAEKVRLSAEKSDVAKAVASMRAEMARVRREAEALGRDLKHLRSEKERLESKHGEESAREQSQAQELRDHVCGMDDRPLSALKLQHNRECKGLMKFLKAQKDYLLVVPSKLQKSEQHITATHNWLYCANRVPAFKCPTTKEAEASEAGRAVVDLLREGQTREQLVEGQTASKRPCMWRGTHVELRTSRRAWRPKDTSQGTSALMLCSS</sequence>
<dbReference type="EMBL" id="DF837945">
    <property type="protein sequence ID" value="GAT42451.1"/>
    <property type="molecule type" value="Genomic_DNA"/>
</dbReference>
<dbReference type="SUPFAM" id="SSF142764">
    <property type="entry name" value="YgbK-like"/>
    <property type="match status" value="1"/>
</dbReference>
<evidence type="ECO:0000313" key="4">
    <source>
        <dbReference type="Proteomes" id="UP000815677"/>
    </source>
</evidence>
<keyword evidence="1" id="KW-0175">Coiled coil</keyword>
<evidence type="ECO:0000256" key="2">
    <source>
        <dbReference type="SAM" id="MobiDB-lite"/>
    </source>
</evidence>
<protein>
    <submittedName>
        <fullName evidence="3">Uncharacterized protein</fullName>
    </submittedName>
</protein>
<dbReference type="Proteomes" id="UP000815677">
    <property type="component" value="Unassembled WGS sequence"/>
</dbReference>
<keyword evidence="4" id="KW-1185">Reference proteome</keyword>
<evidence type="ECO:0000256" key="1">
    <source>
        <dbReference type="SAM" id="Coils"/>
    </source>
</evidence>
<gene>
    <name evidence="3" type="ORF">MCHLO_00165</name>
</gene>
<accession>A0ABQ0KUG0</accession>
<organism evidence="3 4">
    <name type="scientific">Mycena chlorophos</name>
    <name type="common">Agaric fungus</name>
    <name type="synonym">Agaricus chlorophos</name>
    <dbReference type="NCBI Taxonomy" id="658473"/>
    <lineage>
        <taxon>Eukaryota</taxon>
        <taxon>Fungi</taxon>
        <taxon>Dikarya</taxon>
        <taxon>Basidiomycota</taxon>
        <taxon>Agaricomycotina</taxon>
        <taxon>Agaricomycetes</taxon>
        <taxon>Agaricomycetidae</taxon>
        <taxon>Agaricales</taxon>
        <taxon>Marasmiineae</taxon>
        <taxon>Mycenaceae</taxon>
        <taxon>Mycena</taxon>
    </lineage>
</organism>
<feature type="region of interest" description="Disordered" evidence="2">
    <location>
        <begin position="114"/>
        <end position="133"/>
    </location>
</feature>
<feature type="coiled-coil region" evidence="1">
    <location>
        <begin position="204"/>
        <end position="255"/>
    </location>
</feature>